<dbReference type="GO" id="GO:0006799">
    <property type="term" value="P:polyphosphate biosynthetic process"/>
    <property type="evidence" value="ECO:0007669"/>
    <property type="project" value="InterPro"/>
</dbReference>
<dbReference type="Gene3D" id="3.30.870.10">
    <property type="entry name" value="Endonuclease Chain A"/>
    <property type="match status" value="1"/>
</dbReference>
<keyword evidence="3" id="KW-1185">Reference proteome</keyword>
<proteinExistence type="predicted"/>
<evidence type="ECO:0000313" key="2">
    <source>
        <dbReference type="EMBL" id="KZX20840.1"/>
    </source>
</evidence>
<dbReference type="Proteomes" id="UP000076717">
    <property type="component" value="Unassembled WGS sequence"/>
</dbReference>
<comment type="caution">
    <text evidence="2">The sequence shown here is derived from an EMBL/GenBank/DDBJ whole genome shotgun (WGS) entry which is preliminary data.</text>
</comment>
<name>A0A162FX58_9MICO</name>
<dbReference type="InterPro" id="IPR025200">
    <property type="entry name" value="PPK_C_dom2"/>
</dbReference>
<dbReference type="AlphaFoldDB" id="A0A162FX58"/>
<evidence type="ECO:0000313" key="3">
    <source>
        <dbReference type="Proteomes" id="UP000076717"/>
    </source>
</evidence>
<dbReference type="PANTHER" id="PTHR30218">
    <property type="entry name" value="POLYPHOSPHATE KINASE"/>
    <property type="match status" value="1"/>
</dbReference>
<dbReference type="GO" id="GO:0008976">
    <property type="term" value="F:polyphosphate kinase activity"/>
    <property type="evidence" value="ECO:0007669"/>
    <property type="project" value="InterPro"/>
</dbReference>
<reference evidence="2 3" key="1">
    <citation type="submission" date="2015-08" db="EMBL/GenBank/DDBJ databases">
        <title>Draft Genome Sequence of Rathayibacter sp. Strain VKM Ac-2596 Isolated from Leaf Gall Induced by Plant-Parasitic Nematodes.</title>
        <authorList>
            <person name="Vasilenko O.V."/>
            <person name="Starodumova I.P."/>
            <person name="Tarlachkov S.V."/>
            <person name="Dorofeeva L.V."/>
            <person name="Evtushenko L.I."/>
        </authorList>
    </citation>
    <scope>NUCLEOTIDE SEQUENCE [LARGE SCALE GENOMIC DNA]</scope>
    <source>
        <strain evidence="2 3">VKM Ac-2596</strain>
    </source>
</reference>
<keyword evidence="2" id="KW-0808">Transferase</keyword>
<sequence>MMHRNLDRRVEALVRIVEPAHLSEIDDMFERAMDERTASWWLGPDGDWTRHHLDEDGAPLADLQNQLMQHITHRKRTATRSANRASSR</sequence>
<accession>A0A162FX58</accession>
<keyword evidence="2" id="KW-0418">Kinase</keyword>
<dbReference type="PATRIC" id="fig|1671680.3.peg.2180"/>
<dbReference type="EMBL" id="LIIN01000069">
    <property type="protein sequence ID" value="KZX20840.1"/>
    <property type="molecule type" value="Genomic_DNA"/>
</dbReference>
<gene>
    <name evidence="2" type="ORF">ACH61_02044</name>
</gene>
<dbReference type="GO" id="GO:0009358">
    <property type="term" value="C:polyphosphate kinase complex"/>
    <property type="evidence" value="ECO:0007669"/>
    <property type="project" value="InterPro"/>
</dbReference>
<dbReference type="InterPro" id="IPR003414">
    <property type="entry name" value="PP_kinase"/>
</dbReference>
<dbReference type="Pfam" id="PF13090">
    <property type="entry name" value="PP_kinase_C"/>
    <property type="match status" value="1"/>
</dbReference>
<feature type="domain" description="Polyphosphate kinase C-terminal" evidence="1">
    <location>
        <begin position="1"/>
        <end position="53"/>
    </location>
</feature>
<evidence type="ECO:0000259" key="1">
    <source>
        <dbReference type="Pfam" id="PF13090"/>
    </source>
</evidence>
<organism evidence="2 3">
    <name type="scientific">Rathayibacter tanaceti</name>
    <dbReference type="NCBI Taxonomy" id="1671680"/>
    <lineage>
        <taxon>Bacteria</taxon>
        <taxon>Bacillati</taxon>
        <taxon>Actinomycetota</taxon>
        <taxon>Actinomycetes</taxon>
        <taxon>Micrococcales</taxon>
        <taxon>Microbacteriaceae</taxon>
        <taxon>Rathayibacter</taxon>
    </lineage>
</organism>
<dbReference type="PANTHER" id="PTHR30218:SF0">
    <property type="entry name" value="POLYPHOSPHATE KINASE"/>
    <property type="match status" value="1"/>
</dbReference>
<protein>
    <submittedName>
        <fullName evidence="2">Polyphosphate kinase</fullName>
    </submittedName>
</protein>
<dbReference type="SUPFAM" id="SSF56024">
    <property type="entry name" value="Phospholipase D/nuclease"/>
    <property type="match status" value="1"/>
</dbReference>